<keyword evidence="2" id="KW-1185">Reference proteome</keyword>
<evidence type="ECO:0000313" key="2">
    <source>
        <dbReference type="Proteomes" id="UP001152523"/>
    </source>
</evidence>
<protein>
    <submittedName>
        <fullName evidence="1">Uncharacterized protein</fullName>
    </submittedName>
</protein>
<dbReference type="AlphaFoldDB" id="A0AAV0GBR3"/>
<dbReference type="EMBL" id="CAMAPF010001075">
    <property type="protein sequence ID" value="CAH9145412.1"/>
    <property type="molecule type" value="Genomic_DNA"/>
</dbReference>
<organism evidence="1 2">
    <name type="scientific">Cuscuta epithymum</name>
    <dbReference type="NCBI Taxonomy" id="186058"/>
    <lineage>
        <taxon>Eukaryota</taxon>
        <taxon>Viridiplantae</taxon>
        <taxon>Streptophyta</taxon>
        <taxon>Embryophyta</taxon>
        <taxon>Tracheophyta</taxon>
        <taxon>Spermatophyta</taxon>
        <taxon>Magnoliopsida</taxon>
        <taxon>eudicotyledons</taxon>
        <taxon>Gunneridae</taxon>
        <taxon>Pentapetalae</taxon>
        <taxon>asterids</taxon>
        <taxon>lamiids</taxon>
        <taxon>Solanales</taxon>
        <taxon>Convolvulaceae</taxon>
        <taxon>Cuscuteae</taxon>
        <taxon>Cuscuta</taxon>
        <taxon>Cuscuta subgen. Cuscuta</taxon>
    </lineage>
</organism>
<dbReference type="Proteomes" id="UP001152523">
    <property type="component" value="Unassembled WGS sequence"/>
</dbReference>
<reference evidence="1" key="1">
    <citation type="submission" date="2022-07" db="EMBL/GenBank/DDBJ databases">
        <authorList>
            <person name="Macas J."/>
            <person name="Novak P."/>
            <person name="Neumann P."/>
        </authorList>
    </citation>
    <scope>NUCLEOTIDE SEQUENCE</scope>
</reference>
<proteinExistence type="predicted"/>
<comment type="caution">
    <text evidence="1">The sequence shown here is derived from an EMBL/GenBank/DDBJ whole genome shotgun (WGS) entry which is preliminary data.</text>
</comment>
<name>A0AAV0GBR3_9ASTE</name>
<gene>
    <name evidence="1" type="ORF">CEPIT_LOCUS42194</name>
</gene>
<accession>A0AAV0GBR3</accession>
<sequence length="170" mass="19423">MIKIGDVEYKKIFISFNFIDNIPTDVEIELYPLLGFKGEDIDITLSDTNIVKIMGINRTNLTYFVFEKEINCINNNVKVAVKEKIFDEKKGELYVKLSKQELPSIKNPSTTMLLDEVRDQQNTSSSRKINDESGPKKRIMFKETILVVVAKFSSLLKCIGLSLRNALHSN</sequence>
<evidence type="ECO:0000313" key="1">
    <source>
        <dbReference type="EMBL" id="CAH9145412.1"/>
    </source>
</evidence>